<name>A0A5J4YRZ0_PORPP</name>
<dbReference type="PROSITE" id="PS50156">
    <property type="entry name" value="SSD"/>
    <property type="match status" value="1"/>
</dbReference>
<evidence type="ECO:0000256" key="3">
    <source>
        <dbReference type="ARBA" id="ARBA00022989"/>
    </source>
</evidence>
<protein>
    <submittedName>
        <fullName evidence="9">Protein patched-like 1</fullName>
    </submittedName>
</protein>
<sequence length="1195" mass="131440">MHRAQQSRLPLVKFFADPQLQVARSLRIFLLVLVRARGRRAFVLTHVRECSLSMALQRVYALQARLQAKLENACGAYGAFWVTGGWWRCVPVLVAAALAASLIAGMSQLTVQQDVNKLWVLEGTQLENDRAFYESRFGGLDRTTSLVISNTEREANSLTPEQLRALHGVSSQLLSPSSVAPGPQVKVLMDVQPSGVNTTPALAFQNDFSVQLQVPSLLRPGVSFPITDLNFLSYAYQQITQCLADNNALRDVSDPAQPLEPLAEKWGISEFPTVRNSPLDCYREGSFDYPADLKELDRVARSVYYAKNNLYADVGINTSETYETCKQPLLVYFTTLFTFQGYPPAQAAELGAQFVYGATDLQTDQFATWGYSWRPRFDDMTEEDLLLHLQEAMQNAANESVTPLDCSIGGASCCLSWNAFAVDFETFIGDLRYNNQGALEYVGFLRSGFIGANSNEEAFAMRVATLFGATTEAERQALVLDWESNVISYFLPMHERAQSTDFAPGRIYADSLLNFYTTKSSDDVAEEGNRVPVGLIVASYAVMTVYTSLSFLNYSRPVGWRNVVYSRLVVAWCGLVSVALATLCGFGVLSWANVAISPVGINLAPFLSLGVGLDDIFVVAGGLIESGNLQNTPEERMRAVMRAAGPSVMLTTFANMSAFFIASSVRIPALYSFCYQIGTTLGFNLIFLFLFFVPCCAADCLRVQARMQDLFLWSCVKLDPETIPDELEAKKTSPFSLGRFASDVLGPKILLRSVWSKLAVLGVTLAFLVPIIVLGALRSQSGLPLSEVALEGSYQAAYVTIQEQYFTGYVSWLVTENVTFQDPQVQTAMLQQQLAIEMSKHASDQPSLRQTSWFSNSTASFLGSVNLPMGMNVDTPADSNSYYESFFQWTQTAGTGFENDIWCYNSSAEMSSDDGNGLNSVPCVQYSFATLETKLGGTRQQFIQSGLTETEYFVDAINSARDAASQTNVDGNRAFVYGYIYEFWEQYVDIYATLYQVVGFSLLGVSIVTALLMMSAWCAFLVVLLCLVITLELYGISTLVGIRVNAVSITNYAISIGMAVEFTAHYTHAFRTQPDGNRTDRAVRALGIMLAPATNGMASTILALFPLLGSEFEFIRRYYFGMLFTMVMLAYLNGMILLPVVMSLVGPPCVKSLEPKEHSGDDASDGASDCPERAVHGGVDDIAETDESLSTVCPN</sequence>
<feature type="transmembrane region" description="Helical" evidence="7">
    <location>
        <begin position="681"/>
        <end position="701"/>
    </location>
</feature>
<feature type="transmembrane region" description="Helical" evidence="7">
    <location>
        <begin position="990"/>
        <end position="1012"/>
    </location>
</feature>
<keyword evidence="2 7" id="KW-0812">Transmembrane</keyword>
<feature type="transmembrane region" description="Helical" evidence="7">
    <location>
        <begin position="564"/>
        <end position="591"/>
    </location>
</feature>
<feature type="transmembrane region" description="Helical" evidence="7">
    <location>
        <begin position="645"/>
        <end position="669"/>
    </location>
</feature>
<dbReference type="Gene3D" id="1.20.1640.10">
    <property type="entry name" value="Multidrug efflux transporter AcrB transmembrane domain"/>
    <property type="match status" value="2"/>
</dbReference>
<keyword evidence="10" id="KW-1185">Reference proteome</keyword>
<dbReference type="Pfam" id="PF12349">
    <property type="entry name" value="Sterol-sensing"/>
    <property type="match status" value="1"/>
</dbReference>
<feature type="transmembrane region" description="Helical" evidence="7">
    <location>
        <begin position="1042"/>
        <end position="1064"/>
    </location>
</feature>
<evidence type="ECO:0000256" key="4">
    <source>
        <dbReference type="ARBA" id="ARBA00023136"/>
    </source>
</evidence>
<evidence type="ECO:0000256" key="6">
    <source>
        <dbReference type="SAM" id="MobiDB-lite"/>
    </source>
</evidence>
<evidence type="ECO:0000256" key="7">
    <source>
        <dbReference type="SAM" id="Phobius"/>
    </source>
</evidence>
<feature type="domain" description="SSD" evidence="8">
    <location>
        <begin position="532"/>
        <end position="698"/>
    </location>
</feature>
<evidence type="ECO:0000256" key="1">
    <source>
        <dbReference type="ARBA" id="ARBA00004141"/>
    </source>
</evidence>
<feature type="transmembrane region" description="Helical" evidence="7">
    <location>
        <begin position="1120"/>
        <end position="1146"/>
    </location>
</feature>
<proteinExistence type="predicted"/>
<comment type="caution">
    <text evidence="9">The sequence shown here is derived from an EMBL/GenBank/DDBJ whole genome shotgun (WGS) entry which is preliminary data.</text>
</comment>
<feature type="compositionally biased region" description="Basic and acidic residues" evidence="6">
    <location>
        <begin position="1170"/>
        <end position="1179"/>
    </location>
</feature>
<reference evidence="10" key="1">
    <citation type="journal article" date="2019" name="Nat. Commun.">
        <title>Expansion of phycobilisome linker gene families in mesophilic red algae.</title>
        <authorList>
            <person name="Lee J."/>
            <person name="Kim D."/>
            <person name="Bhattacharya D."/>
            <person name="Yoon H.S."/>
        </authorList>
    </citation>
    <scope>NUCLEOTIDE SEQUENCE [LARGE SCALE GENOMIC DNA]</scope>
    <source>
        <strain evidence="10">CCMP 1328</strain>
    </source>
</reference>
<dbReference type="EMBL" id="VRMN01000006">
    <property type="protein sequence ID" value="KAA8493573.1"/>
    <property type="molecule type" value="Genomic_DNA"/>
</dbReference>
<organism evidence="9 10">
    <name type="scientific">Porphyridium purpureum</name>
    <name type="common">Red alga</name>
    <name type="synonym">Porphyridium cruentum</name>
    <dbReference type="NCBI Taxonomy" id="35688"/>
    <lineage>
        <taxon>Eukaryota</taxon>
        <taxon>Rhodophyta</taxon>
        <taxon>Bangiophyceae</taxon>
        <taxon>Porphyridiales</taxon>
        <taxon>Porphyridiaceae</taxon>
        <taxon>Porphyridium</taxon>
    </lineage>
</organism>
<dbReference type="InterPro" id="IPR000731">
    <property type="entry name" value="SSD"/>
</dbReference>
<evidence type="ECO:0000259" key="8">
    <source>
        <dbReference type="PROSITE" id="PS50156"/>
    </source>
</evidence>
<dbReference type="OMA" id="AVHITHA"/>
<evidence type="ECO:0000313" key="9">
    <source>
        <dbReference type="EMBL" id="KAA8493573.1"/>
    </source>
</evidence>
<comment type="subcellular location">
    <subcellularLocation>
        <location evidence="1">Membrane</location>
        <topology evidence="1">Multi-pass membrane protein</topology>
    </subcellularLocation>
</comment>
<keyword evidence="3 7" id="KW-1133">Transmembrane helix</keyword>
<evidence type="ECO:0000256" key="2">
    <source>
        <dbReference type="ARBA" id="ARBA00022692"/>
    </source>
</evidence>
<dbReference type="AlphaFoldDB" id="A0A5J4YRZ0"/>
<feature type="transmembrane region" description="Helical" evidence="7">
    <location>
        <begin position="758"/>
        <end position="777"/>
    </location>
</feature>
<feature type="transmembrane region" description="Helical" evidence="7">
    <location>
        <begin position="603"/>
        <end position="624"/>
    </location>
</feature>
<dbReference type="PANTHER" id="PTHR46022">
    <property type="entry name" value="PROTEIN PATCHED"/>
    <property type="match status" value="1"/>
</dbReference>
<feature type="transmembrane region" description="Helical" evidence="7">
    <location>
        <begin position="1017"/>
        <end position="1036"/>
    </location>
</feature>
<gene>
    <name evidence="9" type="ORF">FVE85_4710</name>
</gene>
<dbReference type="SUPFAM" id="SSF82866">
    <property type="entry name" value="Multidrug efflux transporter AcrB transmembrane domain"/>
    <property type="match status" value="2"/>
</dbReference>
<evidence type="ECO:0000256" key="5">
    <source>
        <dbReference type="ARBA" id="ARBA00023180"/>
    </source>
</evidence>
<accession>A0A5J4YRZ0</accession>
<dbReference type="Proteomes" id="UP000324585">
    <property type="component" value="Unassembled WGS sequence"/>
</dbReference>
<keyword evidence="4 7" id="KW-0472">Membrane</keyword>
<feature type="region of interest" description="Disordered" evidence="6">
    <location>
        <begin position="1155"/>
        <end position="1195"/>
    </location>
</feature>
<dbReference type="OrthoDB" id="6510177at2759"/>
<keyword evidence="5" id="KW-0325">Glycoprotein</keyword>
<dbReference type="GO" id="GO:0005886">
    <property type="term" value="C:plasma membrane"/>
    <property type="evidence" value="ECO:0007669"/>
    <property type="project" value="TreeGrafter"/>
</dbReference>
<evidence type="ECO:0000313" key="10">
    <source>
        <dbReference type="Proteomes" id="UP000324585"/>
    </source>
</evidence>
<dbReference type="PANTHER" id="PTHR46022:SF1">
    <property type="entry name" value="PROTEIN PATCHED"/>
    <property type="match status" value="1"/>
</dbReference>
<dbReference type="InterPro" id="IPR053958">
    <property type="entry name" value="HMGCR/SNAP/NPC1-like_SSD"/>
</dbReference>
<feature type="transmembrane region" description="Helical" evidence="7">
    <location>
        <begin position="1085"/>
        <end position="1108"/>
    </location>
</feature>
<feature type="transmembrane region" description="Helical" evidence="7">
    <location>
        <begin position="531"/>
        <end position="552"/>
    </location>
</feature>